<dbReference type="Proteomes" id="UP000095767">
    <property type="component" value="Unassembled WGS sequence"/>
</dbReference>
<protein>
    <submittedName>
        <fullName evidence="2">Anthranilate O-methyltransferase 2</fullName>
    </submittedName>
</protein>
<keyword evidence="2" id="KW-0489">Methyltransferase</keyword>
<evidence type="ECO:0000313" key="3">
    <source>
        <dbReference type="Proteomes" id="UP000095767"/>
    </source>
</evidence>
<gene>
    <name evidence="2" type="ORF">BAE44_0025773</name>
</gene>
<dbReference type="AlphaFoldDB" id="A0A1E5UK70"/>
<dbReference type="OrthoDB" id="742322at2759"/>
<dbReference type="PANTHER" id="PTHR31009">
    <property type="entry name" value="S-ADENOSYL-L-METHIONINE:CARBOXYL METHYLTRANSFERASE FAMILY PROTEIN"/>
    <property type="match status" value="1"/>
</dbReference>
<comment type="caution">
    <text evidence="2">The sequence shown here is derived from an EMBL/GenBank/DDBJ whole genome shotgun (WGS) entry which is preliminary data.</text>
</comment>
<dbReference type="GO" id="GO:0008168">
    <property type="term" value="F:methyltransferase activity"/>
    <property type="evidence" value="ECO:0007669"/>
    <property type="project" value="UniProtKB-KW"/>
</dbReference>
<name>A0A1E5UK70_9POAL</name>
<dbReference type="InterPro" id="IPR005299">
    <property type="entry name" value="MeTrfase_7"/>
</dbReference>
<comment type="similarity">
    <text evidence="1">Belongs to the methyltransferase superfamily. Type-7 methyltransferase family. SABATH subfamily.</text>
</comment>
<evidence type="ECO:0000256" key="1">
    <source>
        <dbReference type="ARBA" id="ARBA00008908"/>
    </source>
</evidence>
<accession>A0A1E5UK70</accession>
<keyword evidence="2" id="KW-0808">Transferase</keyword>
<dbReference type="InterPro" id="IPR029063">
    <property type="entry name" value="SAM-dependent_MTases_sf"/>
</dbReference>
<proteinExistence type="inferred from homology"/>
<dbReference type="Pfam" id="PF03492">
    <property type="entry name" value="Methyltransf_7"/>
    <property type="match status" value="1"/>
</dbReference>
<sequence length="207" mass="23379">MVVADLGCSSGPNTLRFVTEVIGIIARHCKELGLAHDHPQLQFFLNDLSGNDFNNLFELVDQFKKSMPINHQGEALPPCYISGLPGSFYTRLFPSQSVHLFHSLFCLQWRSQAPEGLKGTRKTSQDRGNIYITKTTSPSVVKLFQQQFQKDFSLFLKLRYEELVFGGQIVLTFIGRKYEDVFSGESNHLYGLLAQSLLSLVDEVNVN</sequence>
<dbReference type="GO" id="GO:0032259">
    <property type="term" value="P:methylation"/>
    <property type="evidence" value="ECO:0007669"/>
    <property type="project" value="UniProtKB-KW"/>
</dbReference>
<reference evidence="2 3" key="1">
    <citation type="submission" date="2016-09" db="EMBL/GenBank/DDBJ databases">
        <title>The draft genome of Dichanthelium oligosanthes: A C3 panicoid grass species.</title>
        <authorList>
            <person name="Studer A.J."/>
            <person name="Schnable J.C."/>
            <person name="Brutnell T.P."/>
        </authorList>
    </citation>
    <scope>NUCLEOTIDE SEQUENCE [LARGE SCALE GENOMIC DNA]</scope>
    <source>
        <strain evidence="3">cv. Kellogg 1175</strain>
        <tissue evidence="2">Leaf</tissue>
    </source>
</reference>
<evidence type="ECO:0000313" key="2">
    <source>
        <dbReference type="EMBL" id="OEL13208.1"/>
    </source>
</evidence>
<dbReference type="SUPFAM" id="SSF53335">
    <property type="entry name" value="S-adenosyl-L-methionine-dependent methyltransferases"/>
    <property type="match status" value="1"/>
</dbReference>
<keyword evidence="3" id="KW-1185">Reference proteome</keyword>
<dbReference type="EMBL" id="LWDX02074148">
    <property type="protein sequence ID" value="OEL13208.1"/>
    <property type="molecule type" value="Genomic_DNA"/>
</dbReference>
<dbReference type="Gene3D" id="3.40.50.150">
    <property type="entry name" value="Vaccinia Virus protein VP39"/>
    <property type="match status" value="1"/>
</dbReference>
<organism evidence="2 3">
    <name type="scientific">Dichanthelium oligosanthes</name>
    <dbReference type="NCBI Taxonomy" id="888268"/>
    <lineage>
        <taxon>Eukaryota</taxon>
        <taxon>Viridiplantae</taxon>
        <taxon>Streptophyta</taxon>
        <taxon>Embryophyta</taxon>
        <taxon>Tracheophyta</taxon>
        <taxon>Spermatophyta</taxon>
        <taxon>Magnoliopsida</taxon>
        <taxon>Liliopsida</taxon>
        <taxon>Poales</taxon>
        <taxon>Poaceae</taxon>
        <taxon>PACMAD clade</taxon>
        <taxon>Panicoideae</taxon>
        <taxon>Panicodae</taxon>
        <taxon>Paniceae</taxon>
        <taxon>Dichantheliinae</taxon>
        <taxon>Dichanthelium</taxon>
    </lineage>
</organism>